<reference evidence="2 3" key="1">
    <citation type="submission" date="2016-05" db="EMBL/GenBank/DDBJ databases">
        <title>Complete genome sequence of Pseudomonas antarctica PAMC 27494.</title>
        <authorList>
            <person name="Lee J."/>
        </authorList>
    </citation>
    <scope>NUCLEOTIDE SEQUENCE [LARGE SCALE GENOMIC DNA]</scope>
    <source>
        <strain evidence="2 3">PAMC 27494</strain>
    </source>
</reference>
<accession>A0A172YW53</accession>
<sequence length="1963" mass="216318">MKRVKRGWFGADPVKPVQLPPVGPGFISMDDAARYAHEQVGDKRDQEYGGVILQSLADELFYATDPIEGGGNFFDVTSVLNRDSDKQYLHPDGYRCVADFHSHPDFFTEYKENHPDFSDRRIKALNSFYSEADLAANILEPPFFTASYLSGPDGSLLKHVPTRSEAERRFGVWLEQKEPFGRPDGYDGVVENLFKKVASVSQLSIVVSNAVWGGSTGEVPDNWKPYQAFTSPNQDLPACGPVQASLGNALSYAQARLTATARAIQQAFVLKHDDKNLYAVTEPSGISGQQIYAQHVFPVDKDGKHRLPAHFHLIGIYLGQGAYVALAQTKQPWLYRSFFSPPELAWHLSQARLAPELLKQEAPAIFHATPDGALLKYTCTFSVAEAALYRVEPDGAVVDNGIDTALIAGSLRPRDFVLRLAAAGRLEVLRTSTLWDKIGPVGDDWRPYSKIPEPQFSPAFITADDAARWAHLLIGQRRDVEYGGVILKRGSRYYATHPVADQRNSFDHGLVLAKDSEGNFIAPDDYSAEAFYHSHPADAAQIQGMFPSFTADQVLLFNNFYSVADQLFSFKHRAFAKAHYFSGPDNVLLKYVSSGSAVEKTWEQHLRAGTVEASNDFENLVWKLAEAGELSVLIAHTVWGGVRGRVNTGWRINTPVTSSSAILQQPFFTSVFPSPETAVLRALLLAGAAGEGAMGFVLKHTRQDAYVATLAQPKRDPLFTPNDVFPKRADGNLRLPSQYRLEAIYFNSWYEQDEVAAREKWLASTFFTPAQVVAATRQARVTLGIQDPARGLSLYMHASDGALLTLKVPEATATTELVRQNSAGELDDNGAQAAMVAGTLSPRDYVRRVIAATELSVVQGGGLWRTVGRVENRSNLLMSFFKATLSRSFLSARDAAVYAHEQIGNTRDRYYGGYILKGEDGRFVITEPIVSAANPFAFTLFFPNNNQGPLIPPEPFVLHGRYGSHTALSMVDPAWVARRGWTRDEAQINLQVFSDDEMYSIIPAGRVAYLSGAQDCLLEYTPNNSPEEKLLLANIGPQAGDNSLGKRLDSGQIRPADWVRRVVEAGDFKIIQGNPLWGPRSVVYNDWSPNYSYAPKSGPPDYATYGAVFASADEAARNLHGRVHGRNFKNKDCFAFILRHRDREQYVASEVVGATALQKLFNLGSLFEREAGGGYQLPDGFVLHGLFRSQQWSPAGLNTSSAWLTLYFVMPEVLYIALYEANRSGVNGLPIYFSTLDGALLQYVPGLMDVKSGGLVDRLLTQARAELDSGQKSPRDFVKEWAMRGNLHVLRTSLFWDKAGWVGDDWASYATLMPRRLSPAFANPDDAARHAAALVGNGYRRAYGGVILRLVNGLFASTEPLALPPRGLALHWIYPEVAADMGLYPGGSTIVARYRSVVNQEVPLLLSATQKAIYKTMIPSAVLSNLLHREAHIKREYAFGANGSILSYQLSDSAVEALLKDRLAPLNLIKGDYGDNLIEQQLRSGALSPQAFVTEVAKAGDLYVAKGDPVWGMPRQIKTEFLAGVGELEAREIRQVPFDSPCGPIFTRALDAVRYAQRLWKPQAEVAFGYVLKSVNKPLYMTTLALVRENFADFKQVFSNGQLPQGYVLDGVYLCASNASIAAATDEMAQSFFPPQYIAKALNFITSARNGTTLPLYLLCSDGALLTYVFPKTAPLYEWTSKAHSDRTQLLEGSLAVRDYVRRLAAAGDLRIRVTSEVWGRKERVTAQWVPKKAPHAFADDPYFHSFCGPLFSYPDDAARYAQGLVAPYKGKQYLGAVLTPGQTQGYVAIDPVEDQGAGGASTLELLFWIDHAGFDVPDGNVLKTYKIAAVQAFYKAIPTTSSLGPLDKNLLKNFVSKDDLSDYVSVVRSNLPDAESCYLSCRGGALLKYKPGLDPAEARLLGPGAAPTPSVLVSQLQVLGTLSVLVIDAFWSRPGVLGDEWKVRDMQEEPDVSKFWYDRDEL</sequence>
<feature type="domain" description="DUF4329" evidence="1">
    <location>
        <begin position="30"/>
        <end position="170"/>
    </location>
</feature>
<dbReference type="RefSeq" id="WP_082895819.1">
    <property type="nucleotide sequence ID" value="NZ_CP015600.1"/>
</dbReference>
<evidence type="ECO:0000259" key="1">
    <source>
        <dbReference type="Pfam" id="PF14220"/>
    </source>
</evidence>
<evidence type="ECO:0000313" key="3">
    <source>
        <dbReference type="Proteomes" id="UP000077829"/>
    </source>
</evidence>
<dbReference type="PATRIC" id="fig|219572.3.peg.589"/>
<evidence type="ECO:0000313" key="2">
    <source>
        <dbReference type="EMBL" id="ANF84019.1"/>
    </source>
</evidence>
<name>A0A172YW53_9PSED</name>
<dbReference type="STRING" id="219572.A7J50_0574"/>
<dbReference type="EMBL" id="CP015600">
    <property type="protein sequence ID" value="ANF84019.1"/>
    <property type="molecule type" value="Genomic_DNA"/>
</dbReference>
<dbReference type="Pfam" id="PF14220">
    <property type="entry name" value="DUF4329"/>
    <property type="match status" value="1"/>
</dbReference>
<gene>
    <name evidence="2" type="ORF">A7J50_0574</name>
</gene>
<dbReference type="KEGG" id="panr:A7J50_0574"/>
<dbReference type="Proteomes" id="UP000077829">
    <property type="component" value="Chromosome"/>
</dbReference>
<organism evidence="2 3">
    <name type="scientific">Pseudomonas antarctica</name>
    <dbReference type="NCBI Taxonomy" id="219572"/>
    <lineage>
        <taxon>Bacteria</taxon>
        <taxon>Pseudomonadati</taxon>
        <taxon>Pseudomonadota</taxon>
        <taxon>Gammaproteobacteria</taxon>
        <taxon>Pseudomonadales</taxon>
        <taxon>Pseudomonadaceae</taxon>
        <taxon>Pseudomonas</taxon>
    </lineage>
</organism>
<proteinExistence type="predicted"/>
<protein>
    <recommendedName>
        <fullName evidence="1">DUF4329 domain-containing protein</fullName>
    </recommendedName>
</protein>
<dbReference type="InterPro" id="IPR025479">
    <property type="entry name" value="DUF4329"/>
</dbReference>